<reference evidence="4" key="1">
    <citation type="journal article" date="2019" name="Int. J. Syst. Evol. Microbiol.">
        <title>The Global Catalogue of Microorganisms (GCM) 10K type strain sequencing project: providing services to taxonomists for standard genome sequencing and annotation.</title>
        <authorList>
            <consortium name="The Broad Institute Genomics Platform"/>
            <consortium name="The Broad Institute Genome Sequencing Center for Infectious Disease"/>
            <person name="Wu L."/>
            <person name="Ma J."/>
        </authorList>
    </citation>
    <scope>NUCLEOTIDE SEQUENCE [LARGE SCALE GENOMIC DNA]</scope>
    <source>
        <strain evidence="4">VKM B-3159</strain>
    </source>
</reference>
<keyword evidence="1" id="KW-0472">Membrane</keyword>
<dbReference type="Proteomes" id="UP001225906">
    <property type="component" value="Unassembled WGS sequence"/>
</dbReference>
<protein>
    <submittedName>
        <fullName evidence="3">CHASE2 domain-containing protein</fullName>
    </submittedName>
</protein>
<accession>A0ABT9JT27</accession>
<comment type="caution">
    <text evidence="3">The sequence shown here is derived from an EMBL/GenBank/DDBJ whole genome shotgun (WGS) entry which is preliminary data.</text>
</comment>
<sequence length="566" mass="64152">MLKLKLMLGFWLANLTRRLKNNFYLYLALLFSLFILLDAAVLHVGQNMRDKAFDMMVKNRIFKPSADPTIVIIDINEASLAAMSKEYGRWPWPRQVVGELVENLQHQQPKAIIFDIVFSDADIYNPDSDSYFNDVITACDRCFFPLLRLDASQDSQSALTYAQMPGLIHAPDADLKATFAAIPPYFKGAWKAQRLGTHNVYPDNDGVVREYRMRHTDRGWTLPSLPVTVADALHYDNSQTPDDMLLNWRGKPFTYQYVTFSDLYTDITSAQPKRPQAEFKDKIIIIGSTAPALFDIKPTAMDKQFPGVEILATALDNTMHQDYLKVWRGKLPYIVLSLLLVWLTTLAFYFKVDRDRFNGVFTGSQIGLLVLSYLAINLIHTYLDLAAPIFWAVAYFGIAKIYALATDRALQRWLAFGLKADSPEQEVLLMPLTIESVESLGDAVMKRIRKEAELASRAPNQVDVMAGTQSGVWGLFGDMMIVSWQYSPQAEYREAAMQDATQLATHLTAFVRTLGLPENSQVRYALHRGIIASNTSQLAAQWRILFAQAMIQLEMEHTSQKVESDQ</sequence>
<evidence type="ECO:0000256" key="1">
    <source>
        <dbReference type="SAM" id="Phobius"/>
    </source>
</evidence>
<proteinExistence type="predicted"/>
<dbReference type="EMBL" id="JAVCAP010000014">
    <property type="protein sequence ID" value="MDP8567713.1"/>
    <property type="molecule type" value="Genomic_DNA"/>
</dbReference>
<evidence type="ECO:0000313" key="4">
    <source>
        <dbReference type="Proteomes" id="UP001225906"/>
    </source>
</evidence>
<dbReference type="InterPro" id="IPR007890">
    <property type="entry name" value="CHASE2"/>
</dbReference>
<feature type="transmembrane region" description="Helical" evidence="1">
    <location>
        <begin position="357"/>
        <end position="379"/>
    </location>
</feature>
<keyword evidence="1" id="KW-1133">Transmembrane helix</keyword>
<evidence type="ECO:0000313" key="3">
    <source>
        <dbReference type="EMBL" id="MDP8567713.1"/>
    </source>
</evidence>
<feature type="transmembrane region" description="Helical" evidence="1">
    <location>
        <begin position="385"/>
        <end position="405"/>
    </location>
</feature>
<feature type="transmembrane region" description="Helical" evidence="1">
    <location>
        <begin position="23"/>
        <end position="45"/>
    </location>
</feature>
<name>A0ABT9JT27_9PROT</name>
<dbReference type="SMART" id="SM01080">
    <property type="entry name" value="CHASE2"/>
    <property type="match status" value="1"/>
</dbReference>
<dbReference type="Pfam" id="PF05226">
    <property type="entry name" value="CHASE2"/>
    <property type="match status" value="1"/>
</dbReference>
<gene>
    <name evidence="3" type="ORF">Q9291_07610</name>
</gene>
<organism evidence="3 4">
    <name type="scientific">Methylophilus aquaticus</name>
    <dbReference type="NCBI Taxonomy" id="1971610"/>
    <lineage>
        <taxon>Bacteria</taxon>
        <taxon>Pseudomonadati</taxon>
        <taxon>Pseudomonadota</taxon>
        <taxon>Betaproteobacteria</taxon>
        <taxon>Nitrosomonadales</taxon>
        <taxon>Methylophilaceae</taxon>
        <taxon>Methylophilus</taxon>
    </lineage>
</organism>
<evidence type="ECO:0000259" key="2">
    <source>
        <dbReference type="SMART" id="SM01080"/>
    </source>
</evidence>
<keyword evidence="4" id="KW-1185">Reference proteome</keyword>
<keyword evidence="1" id="KW-0812">Transmembrane</keyword>
<feature type="domain" description="CHASE2" evidence="2">
    <location>
        <begin position="45"/>
        <end position="349"/>
    </location>
</feature>
<feature type="transmembrane region" description="Helical" evidence="1">
    <location>
        <begin position="331"/>
        <end position="350"/>
    </location>
</feature>
<dbReference type="RefSeq" id="WP_306389426.1">
    <property type="nucleotide sequence ID" value="NZ_JAVCAP010000014.1"/>
</dbReference>